<comment type="caution">
    <text evidence="3">The sequence shown here is derived from an EMBL/GenBank/DDBJ whole genome shotgun (WGS) entry which is preliminary data.</text>
</comment>
<dbReference type="EMBL" id="JAVFWL010000004">
    <property type="protein sequence ID" value="KAK6750825.1"/>
    <property type="molecule type" value="Genomic_DNA"/>
</dbReference>
<evidence type="ECO:0000313" key="3">
    <source>
        <dbReference type="EMBL" id="KAK6750825.1"/>
    </source>
</evidence>
<evidence type="ECO:0000256" key="1">
    <source>
        <dbReference type="SAM" id="MobiDB-lite"/>
    </source>
</evidence>
<evidence type="ECO:0000256" key="2">
    <source>
        <dbReference type="SAM" id="Phobius"/>
    </source>
</evidence>
<accession>A0ABR1DLI0</accession>
<protein>
    <submittedName>
        <fullName evidence="3">Uncharacterized protein</fullName>
    </submittedName>
</protein>
<gene>
    <name evidence="3" type="primary">Necator_chrIV.g15954</name>
    <name evidence="3" type="ORF">RB195_002659</name>
</gene>
<proteinExistence type="predicted"/>
<feature type="compositionally biased region" description="Basic and acidic residues" evidence="1">
    <location>
        <begin position="146"/>
        <end position="157"/>
    </location>
</feature>
<keyword evidence="2" id="KW-0812">Transmembrane</keyword>
<dbReference type="Proteomes" id="UP001303046">
    <property type="component" value="Unassembled WGS sequence"/>
</dbReference>
<feature type="region of interest" description="Disordered" evidence="1">
    <location>
        <begin position="134"/>
        <end position="157"/>
    </location>
</feature>
<feature type="transmembrane region" description="Helical" evidence="2">
    <location>
        <begin position="100"/>
        <end position="120"/>
    </location>
</feature>
<keyword evidence="2" id="KW-1133">Transmembrane helix</keyword>
<name>A0ABR1DLI0_NECAM</name>
<keyword evidence="2" id="KW-0472">Membrane</keyword>
<organism evidence="3 4">
    <name type="scientific">Necator americanus</name>
    <name type="common">Human hookworm</name>
    <dbReference type="NCBI Taxonomy" id="51031"/>
    <lineage>
        <taxon>Eukaryota</taxon>
        <taxon>Metazoa</taxon>
        <taxon>Ecdysozoa</taxon>
        <taxon>Nematoda</taxon>
        <taxon>Chromadorea</taxon>
        <taxon>Rhabditida</taxon>
        <taxon>Rhabditina</taxon>
        <taxon>Rhabditomorpha</taxon>
        <taxon>Strongyloidea</taxon>
        <taxon>Ancylostomatidae</taxon>
        <taxon>Bunostominae</taxon>
        <taxon>Necator</taxon>
    </lineage>
</organism>
<sequence length="157" mass="17360">MGLQIAGSEVVRSSPPVVTKNGVGTALLTPYSLNHIDIDVNKKLKTSIGEALGHINVCPNGRQAVMVAGSKVKDAEEEMRRLPPFEMTIWDEITSLRPEHILPVCLLFIIFFIFLIACLCDCWRERNIEDLSLPNPTPHITVTDGKTGEEKKVPAQN</sequence>
<keyword evidence="4" id="KW-1185">Reference proteome</keyword>
<reference evidence="3 4" key="1">
    <citation type="submission" date="2023-08" db="EMBL/GenBank/DDBJ databases">
        <title>A Necator americanus chromosomal reference genome.</title>
        <authorList>
            <person name="Ilik V."/>
            <person name="Petrzelkova K.J."/>
            <person name="Pardy F."/>
            <person name="Fuh T."/>
            <person name="Niatou-Singa F.S."/>
            <person name="Gouil Q."/>
            <person name="Baker L."/>
            <person name="Ritchie M.E."/>
            <person name="Jex A.R."/>
            <person name="Gazzola D."/>
            <person name="Li H."/>
            <person name="Toshio Fujiwara R."/>
            <person name="Zhan B."/>
            <person name="Aroian R.V."/>
            <person name="Pafco B."/>
            <person name="Schwarz E.M."/>
        </authorList>
    </citation>
    <scope>NUCLEOTIDE SEQUENCE [LARGE SCALE GENOMIC DNA]</scope>
    <source>
        <strain evidence="3 4">Aroian</strain>
        <tissue evidence="3">Whole animal</tissue>
    </source>
</reference>
<evidence type="ECO:0000313" key="4">
    <source>
        <dbReference type="Proteomes" id="UP001303046"/>
    </source>
</evidence>